<proteinExistence type="predicted"/>
<protein>
    <submittedName>
        <fullName evidence="1">Uncharacterized protein</fullName>
    </submittedName>
</protein>
<reference evidence="1 2" key="1">
    <citation type="submission" date="2018-12" db="EMBL/GenBank/DDBJ databases">
        <authorList>
            <consortium name="Pathogen Informatics"/>
        </authorList>
    </citation>
    <scope>NUCLEOTIDE SEQUENCE [LARGE SCALE GENOMIC DNA]</scope>
    <source>
        <strain evidence="1 2">NCTC11214</strain>
    </source>
</reference>
<dbReference type="EMBL" id="LR134117">
    <property type="protein sequence ID" value="VDZ57425.1"/>
    <property type="molecule type" value="Genomic_DNA"/>
</dbReference>
<organism evidence="1 2">
    <name type="scientific">Serratia odorifera</name>
    <dbReference type="NCBI Taxonomy" id="618"/>
    <lineage>
        <taxon>Bacteria</taxon>
        <taxon>Pseudomonadati</taxon>
        <taxon>Pseudomonadota</taxon>
        <taxon>Gammaproteobacteria</taxon>
        <taxon>Enterobacterales</taxon>
        <taxon>Yersiniaceae</taxon>
        <taxon>Serratia</taxon>
    </lineage>
</organism>
<evidence type="ECO:0000313" key="1">
    <source>
        <dbReference type="EMBL" id="VDZ57425.1"/>
    </source>
</evidence>
<gene>
    <name evidence="1" type="ORF">NCTC11214_02441</name>
</gene>
<accession>A0A447KRT2</accession>
<dbReference type="Proteomes" id="UP000281391">
    <property type="component" value="Chromosome"/>
</dbReference>
<name>A0A447KRT2_SEROD</name>
<evidence type="ECO:0000313" key="2">
    <source>
        <dbReference type="Proteomes" id="UP000281391"/>
    </source>
</evidence>
<dbReference type="AlphaFoldDB" id="A0A447KRT2"/>
<dbReference type="KEGG" id="sof:NCTC11214_02441"/>
<sequence>MAGMIGTKMFDSSRAIRCSGLSFFAAISAASDLLDSLMPAALINSACTLFTSPVPNIT</sequence>